<evidence type="ECO:0000313" key="8">
    <source>
        <dbReference type="Proteomes" id="UP000812672"/>
    </source>
</evidence>
<keyword evidence="2 5" id="KW-0378">Hydrolase</keyword>
<keyword evidence="4 5" id="KW-0443">Lipid metabolism</keyword>
<dbReference type="InterPro" id="IPR050301">
    <property type="entry name" value="NTE"/>
</dbReference>
<feature type="active site" description="Nucleophile" evidence="5">
    <location>
        <position position="41"/>
    </location>
</feature>
<accession>A0ABS6GMX2</accession>
<name>A0ABS6GMX2_9BACI</name>
<dbReference type="PROSITE" id="PS51635">
    <property type="entry name" value="PNPLA"/>
    <property type="match status" value="1"/>
</dbReference>
<dbReference type="PANTHER" id="PTHR14226:SF76">
    <property type="entry name" value="NTE FAMILY PROTEIN RSSA"/>
    <property type="match status" value="1"/>
</dbReference>
<dbReference type="InterPro" id="IPR016035">
    <property type="entry name" value="Acyl_Trfase/lysoPLipase"/>
</dbReference>
<comment type="caution">
    <text evidence="5">Lacks conserved residue(s) required for the propagation of feature annotation.</text>
</comment>
<evidence type="ECO:0000256" key="3">
    <source>
        <dbReference type="ARBA" id="ARBA00022963"/>
    </source>
</evidence>
<evidence type="ECO:0000256" key="1">
    <source>
        <dbReference type="ARBA" id="ARBA00006636"/>
    </source>
</evidence>
<organism evidence="7 8">
    <name type="scientific">Allobacillus halotolerans</name>
    <dbReference type="NCBI Taxonomy" id="570278"/>
    <lineage>
        <taxon>Bacteria</taxon>
        <taxon>Bacillati</taxon>
        <taxon>Bacillota</taxon>
        <taxon>Bacilli</taxon>
        <taxon>Bacillales</taxon>
        <taxon>Bacillaceae</taxon>
        <taxon>Allobacillus</taxon>
    </lineage>
</organism>
<dbReference type="RefSeq" id="WP_144159686.1">
    <property type="nucleotide sequence ID" value="NZ_CAUPKR010000012.1"/>
</dbReference>
<evidence type="ECO:0000313" key="7">
    <source>
        <dbReference type="EMBL" id="MBU6080474.1"/>
    </source>
</evidence>
<evidence type="ECO:0000259" key="6">
    <source>
        <dbReference type="PROSITE" id="PS51635"/>
    </source>
</evidence>
<dbReference type="EMBL" id="JAHLZF010000006">
    <property type="protein sequence ID" value="MBU6080474.1"/>
    <property type="molecule type" value="Genomic_DNA"/>
</dbReference>
<proteinExistence type="inferred from homology"/>
<dbReference type="Proteomes" id="UP000812672">
    <property type="component" value="Unassembled WGS sequence"/>
</dbReference>
<feature type="short sequence motif" description="GXSXG" evidence="5">
    <location>
        <begin position="39"/>
        <end position="43"/>
    </location>
</feature>
<sequence length="260" mass="28964">MARPKIGLALGSGGARGFSHLGVIKKLQEANIPIDYIAGSSMGALVGAFYGAGQKIDDLYMLASTFKLKYFMDFTVPKLGLIQGDRIKSYIQMFTYQKQLEEFPIPVHVVATDIYNGEKVILKEGNAAQAVRASISIPGIFTPEKIDGRMLVDGGVIDRVPISVVRDMGADLIIAVDCSKFENNSDVNTIYDVIMQSIDIMQDDITQQTIMDAEVVMRPQVYQYSSRNYTQIEEIIREGEIEAVKYLDPIKKMMADWKDQ</sequence>
<dbReference type="PROSITE" id="PS01237">
    <property type="entry name" value="UPF0028"/>
    <property type="match status" value="1"/>
</dbReference>
<evidence type="ECO:0000256" key="2">
    <source>
        <dbReference type="ARBA" id="ARBA00022801"/>
    </source>
</evidence>
<dbReference type="SUPFAM" id="SSF52151">
    <property type="entry name" value="FabD/lysophospholipase-like"/>
    <property type="match status" value="1"/>
</dbReference>
<evidence type="ECO:0000256" key="5">
    <source>
        <dbReference type="PROSITE-ProRule" id="PRU01161"/>
    </source>
</evidence>
<gene>
    <name evidence="7" type="ORF">KQ486_05545</name>
</gene>
<comment type="caution">
    <text evidence="7">The sequence shown here is derived from an EMBL/GenBank/DDBJ whole genome shotgun (WGS) entry which is preliminary data.</text>
</comment>
<evidence type="ECO:0000256" key="4">
    <source>
        <dbReference type="ARBA" id="ARBA00023098"/>
    </source>
</evidence>
<dbReference type="Gene3D" id="3.40.1090.10">
    <property type="entry name" value="Cytosolic phospholipase A2 catalytic domain"/>
    <property type="match status" value="2"/>
</dbReference>
<reference evidence="7 8" key="1">
    <citation type="journal article" date="2011" name="Int. J. Syst. Evol. Microbiol.">
        <title>Allobacillus halotolerans gen. nov., sp. nov. isolated from shrimp paste.</title>
        <authorList>
            <person name="Sheu S.Y."/>
            <person name="Arun A.B."/>
            <person name="Jiang S.R."/>
            <person name="Young C.C."/>
            <person name="Chen W.M."/>
        </authorList>
    </citation>
    <scope>NUCLEOTIDE SEQUENCE [LARGE SCALE GENOMIC DNA]</scope>
    <source>
        <strain evidence="7 8">LMG 24826</strain>
    </source>
</reference>
<keyword evidence="8" id="KW-1185">Reference proteome</keyword>
<feature type="short sequence motif" description="DGA/G" evidence="5">
    <location>
        <begin position="153"/>
        <end position="155"/>
    </location>
</feature>
<keyword evidence="3 5" id="KW-0442">Lipid degradation</keyword>
<dbReference type="InterPro" id="IPR002641">
    <property type="entry name" value="PNPLA_dom"/>
</dbReference>
<protein>
    <submittedName>
        <fullName evidence="7">Patatin-like phospholipase family protein</fullName>
    </submittedName>
</protein>
<feature type="active site" description="Proton acceptor" evidence="5">
    <location>
        <position position="153"/>
    </location>
</feature>
<feature type="domain" description="PNPLA" evidence="6">
    <location>
        <begin position="8"/>
        <end position="166"/>
    </location>
</feature>
<dbReference type="InterPro" id="IPR001423">
    <property type="entry name" value="LysoPLipase_patatin_CS"/>
</dbReference>
<comment type="similarity">
    <text evidence="1">Belongs to the NTE family.</text>
</comment>
<dbReference type="PANTHER" id="PTHR14226">
    <property type="entry name" value="NEUROPATHY TARGET ESTERASE/SWISS CHEESE D.MELANOGASTER"/>
    <property type="match status" value="1"/>
</dbReference>
<dbReference type="Pfam" id="PF01734">
    <property type="entry name" value="Patatin"/>
    <property type="match status" value="1"/>
</dbReference>